<dbReference type="NCBIfam" id="TIGR00011">
    <property type="entry name" value="YbaK_EbsC"/>
    <property type="match status" value="1"/>
</dbReference>
<sequence>MRPIRTPAAARYGFRAHMRERAPLRCRFIQCPTPPGTSKLPAVSKSKRTGGQGTPATVALTQAKVDFTLHPYEHDAEAQAYGEEAADALGVPYEQIFKTLVAEVESGLAVAVVPVAGKLDLKAFAAALKSKRAAMADATKVERVTGYVVGGISPLGQRKRLPTVIDASALDFATIYFSAGRRGLQIETAPSELARLTQAITAPIGKTG</sequence>
<dbReference type="PANTHER" id="PTHR30411">
    <property type="entry name" value="CYTOPLASMIC PROTEIN"/>
    <property type="match status" value="1"/>
</dbReference>
<keyword evidence="6" id="KW-1185">Reference proteome</keyword>
<dbReference type="GO" id="GO:0002161">
    <property type="term" value="F:aminoacyl-tRNA deacylase activity"/>
    <property type="evidence" value="ECO:0007669"/>
    <property type="project" value="InterPro"/>
</dbReference>
<dbReference type="Gene3D" id="3.90.960.10">
    <property type="entry name" value="YbaK/aminoacyl-tRNA synthetase-associated domain"/>
    <property type="match status" value="1"/>
</dbReference>
<keyword evidence="2" id="KW-0648">Protein biosynthesis</keyword>
<dbReference type="SUPFAM" id="SSF55826">
    <property type="entry name" value="YbaK/ProRS associated domain"/>
    <property type="match status" value="1"/>
</dbReference>
<comment type="similarity">
    <text evidence="1">Belongs to the prolyl-tRNA editing family. YbaK/EbsC subfamily.</text>
</comment>
<evidence type="ECO:0000313" key="6">
    <source>
        <dbReference type="Proteomes" id="UP000198282"/>
    </source>
</evidence>
<dbReference type="InterPro" id="IPR004369">
    <property type="entry name" value="Prolyl-tRNA_editing_YbaK/EbsC"/>
</dbReference>
<dbReference type="InterPro" id="IPR036754">
    <property type="entry name" value="YbaK/aa-tRNA-synt-asso_dom_sf"/>
</dbReference>
<evidence type="ECO:0000259" key="4">
    <source>
        <dbReference type="Pfam" id="PF04073"/>
    </source>
</evidence>
<reference evidence="5 6" key="1">
    <citation type="submission" date="2017-06" db="EMBL/GenBank/DDBJ databases">
        <authorList>
            <person name="Kim H.J."/>
            <person name="Triplett B.A."/>
        </authorList>
    </citation>
    <scope>NUCLEOTIDE SEQUENCE [LARGE SCALE GENOMIC DNA]</scope>
    <source>
        <strain evidence="5 6">CGMCC 4.2132</strain>
    </source>
</reference>
<dbReference type="Proteomes" id="UP000198282">
    <property type="component" value="Unassembled WGS sequence"/>
</dbReference>
<evidence type="ECO:0000256" key="3">
    <source>
        <dbReference type="ARBA" id="ARBA00023239"/>
    </source>
</evidence>
<name>A0A239BVJ3_9ACTN</name>
<dbReference type="PANTHER" id="PTHR30411:SF0">
    <property type="entry name" value="CYS-TRNA(PRO)_CYS-TRNA(CYS) DEACYLASE YBAK"/>
    <property type="match status" value="1"/>
</dbReference>
<protein>
    <submittedName>
        <fullName evidence="5">Cys-tRNA(Pro)/Cys-tRNA(Cys) deacylase</fullName>
    </submittedName>
</protein>
<dbReference type="InterPro" id="IPR007214">
    <property type="entry name" value="YbaK/aa-tRNA-synth-assoc-dom"/>
</dbReference>
<dbReference type="AlphaFoldDB" id="A0A239BVJ3"/>
<organism evidence="5 6">
    <name type="scientific">Streptosporangium subroseum</name>
    <dbReference type="NCBI Taxonomy" id="106412"/>
    <lineage>
        <taxon>Bacteria</taxon>
        <taxon>Bacillati</taxon>
        <taxon>Actinomycetota</taxon>
        <taxon>Actinomycetes</taxon>
        <taxon>Streptosporangiales</taxon>
        <taxon>Streptosporangiaceae</taxon>
        <taxon>Streptosporangium</taxon>
    </lineage>
</organism>
<dbReference type="GO" id="GO:0016829">
    <property type="term" value="F:lyase activity"/>
    <property type="evidence" value="ECO:0007669"/>
    <property type="project" value="UniProtKB-KW"/>
</dbReference>
<gene>
    <name evidence="5" type="ORF">SAMN05216276_1004146</name>
</gene>
<keyword evidence="3" id="KW-0456">Lyase</keyword>
<dbReference type="Pfam" id="PF04073">
    <property type="entry name" value="tRNA_edit"/>
    <property type="match status" value="1"/>
</dbReference>
<evidence type="ECO:0000256" key="1">
    <source>
        <dbReference type="ARBA" id="ARBA00009798"/>
    </source>
</evidence>
<accession>A0A239BVJ3</accession>
<proteinExistence type="inferred from homology"/>
<dbReference type="GO" id="GO:0006412">
    <property type="term" value="P:translation"/>
    <property type="evidence" value="ECO:0007669"/>
    <property type="project" value="UniProtKB-KW"/>
</dbReference>
<evidence type="ECO:0000313" key="5">
    <source>
        <dbReference type="EMBL" id="SNS11652.1"/>
    </source>
</evidence>
<dbReference type="EMBL" id="FZOD01000004">
    <property type="protein sequence ID" value="SNS11652.1"/>
    <property type="molecule type" value="Genomic_DNA"/>
</dbReference>
<dbReference type="CDD" id="cd00002">
    <property type="entry name" value="YbaK_deacylase"/>
    <property type="match status" value="1"/>
</dbReference>
<evidence type="ECO:0000256" key="2">
    <source>
        <dbReference type="ARBA" id="ARBA00022917"/>
    </source>
</evidence>
<feature type="domain" description="YbaK/aminoacyl-tRNA synthetase-associated" evidence="4">
    <location>
        <begin position="83"/>
        <end position="196"/>
    </location>
</feature>